<keyword evidence="3" id="KW-1185">Reference proteome</keyword>
<dbReference type="EMBL" id="JARK01001412">
    <property type="protein sequence ID" value="EYC06352.1"/>
    <property type="molecule type" value="Genomic_DNA"/>
</dbReference>
<accession>A0A016TUN3</accession>
<name>A0A016TUN3_9BILA</name>
<organism evidence="2 3">
    <name type="scientific">Ancylostoma ceylanicum</name>
    <dbReference type="NCBI Taxonomy" id="53326"/>
    <lineage>
        <taxon>Eukaryota</taxon>
        <taxon>Metazoa</taxon>
        <taxon>Ecdysozoa</taxon>
        <taxon>Nematoda</taxon>
        <taxon>Chromadorea</taxon>
        <taxon>Rhabditida</taxon>
        <taxon>Rhabditina</taxon>
        <taxon>Rhabditomorpha</taxon>
        <taxon>Strongyloidea</taxon>
        <taxon>Ancylostomatidae</taxon>
        <taxon>Ancylostomatinae</taxon>
        <taxon>Ancylostoma</taxon>
    </lineage>
</organism>
<evidence type="ECO:0000313" key="3">
    <source>
        <dbReference type="Proteomes" id="UP000024635"/>
    </source>
</evidence>
<reference evidence="3" key="1">
    <citation type="journal article" date="2015" name="Nat. Genet.">
        <title>The genome and transcriptome of the zoonotic hookworm Ancylostoma ceylanicum identify infection-specific gene families.</title>
        <authorList>
            <person name="Schwarz E.M."/>
            <person name="Hu Y."/>
            <person name="Antoshechkin I."/>
            <person name="Miller M.M."/>
            <person name="Sternberg P.W."/>
            <person name="Aroian R.V."/>
        </authorList>
    </citation>
    <scope>NUCLEOTIDE SEQUENCE</scope>
    <source>
        <strain evidence="3">HY135</strain>
    </source>
</reference>
<comment type="caution">
    <text evidence="2">The sequence shown here is derived from an EMBL/GenBank/DDBJ whole genome shotgun (WGS) entry which is preliminary data.</text>
</comment>
<evidence type="ECO:0000256" key="1">
    <source>
        <dbReference type="SAM" id="MobiDB-lite"/>
    </source>
</evidence>
<protein>
    <submittedName>
        <fullName evidence="2">Uncharacterized protein</fullName>
    </submittedName>
</protein>
<evidence type="ECO:0000313" key="2">
    <source>
        <dbReference type="EMBL" id="EYC06352.1"/>
    </source>
</evidence>
<dbReference type="AlphaFoldDB" id="A0A016TUN3"/>
<feature type="compositionally biased region" description="Basic and acidic residues" evidence="1">
    <location>
        <begin position="61"/>
        <end position="71"/>
    </location>
</feature>
<sequence length="105" mass="11498">MLDFESIRPDLVGTTEFELEFLFIAPVSATADLNHYVLSIDISITWRKPVNGKFSSTTSRPSERSRRDKSNGDQIASIGAVLASYSKATVSDGDSAERPSVFDIP</sequence>
<gene>
    <name evidence="2" type="primary">Acey_s0076.g1014</name>
    <name evidence="2" type="ORF">Y032_0076g1014</name>
</gene>
<dbReference type="Proteomes" id="UP000024635">
    <property type="component" value="Unassembled WGS sequence"/>
</dbReference>
<proteinExistence type="predicted"/>
<feature type="region of interest" description="Disordered" evidence="1">
    <location>
        <begin position="50"/>
        <end position="74"/>
    </location>
</feature>